<dbReference type="InterPro" id="IPR035909">
    <property type="entry name" value="CheB_C"/>
</dbReference>
<dbReference type="EC" id="3.1.1.61" evidence="2"/>
<dbReference type="SUPFAM" id="SSF52738">
    <property type="entry name" value="Methylesterase CheB, C-terminal domain"/>
    <property type="match status" value="1"/>
</dbReference>
<dbReference type="PANTHER" id="PTHR42872:SF6">
    <property type="entry name" value="PROTEIN-GLUTAMATE METHYLESTERASE_PROTEIN-GLUTAMINE GLUTAMINASE"/>
    <property type="match status" value="1"/>
</dbReference>
<dbReference type="PANTHER" id="PTHR42872">
    <property type="entry name" value="PROTEIN-GLUTAMATE METHYLESTERASE/PROTEIN-GLUTAMINE GLUTAMINASE"/>
    <property type="match status" value="1"/>
</dbReference>
<dbReference type="Pfam" id="PF01339">
    <property type="entry name" value="CheB_methylest"/>
    <property type="match status" value="1"/>
</dbReference>
<dbReference type="PROSITE" id="PS50122">
    <property type="entry name" value="CHEB"/>
    <property type="match status" value="1"/>
</dbReference>
<dbReference type="RefSeq" id="WP_147892375.1">
    <property type="nucleotide sequence ID" value="NZ_VRTS01000009.1"/>
</dbReference>
<proteinExistence type="predicted"/>
<dbReference type="GO" id="GO:0008984">
    <property type="term" value="F:protein-glutamate methylesterase activity"/>
    <property type="evidence" value="ECO:0007669"/>
    <property type="project" value="UniProtKB-EC"/>
</dbReference>
<evidence type="ECO:0000313" key="7">
    <source>
        <dbReference type="EMBL" id="TXK60584.1"/>
    </source>
</evidence>
<dbReference type="GO" id="GO:0000156">
    <property type="term" value="F:phosphorelay response regulator activity"/>
    <property type="evidence" value="ECO:0007669"/>
    <property type="project" value="InterPro"/>
</dbReference>
<feature type="domain" description="CheB-type methylesterase" evidence="6">
    <location>
        <begin position="193"/>
        <end position="352"/>
    </location>
</feature>
<evidence type="ECO:0000256" key="2">
    <source>
        <dbReference type="ARBA" id="ARBA00039140"/>
    </source>
</evidence>
<organism evidence="7 8">
    <name type="scientific">Alkalisalibacterium limincola</name>
    <dbReference type="NCBI Taxonomy" id="2699169"/>
    <lineage>
        <taxon>Bacteria</taxon>
        <taxon>Pseudomonadati</taxon>
        <taxon>Pseudomonadota</taxon>
        <taxon>Gammaproteobacteria</taxon>
        <taxon>Lysobacterales</taxon>
        <taxon>Lysobacteraceae</taxon>
        <taxon>Alkalisalibacterium</taxon>
    </lineage>
</organism>
<dbReference type="OrthoDB" id="9793421at2"/>
<feature type="region of interest" description="Disordered" evidence="5">
    <location>
        <begin position="62"/>
        <end position="130"/>
    </location>
</feature>
<dbReference type="Gene3D" id="3.40.50.180">
    <property type="entry name" value="Methylesterase CheB, C-terminal domain"/>
    <property type="match status" value="1"/>
</dbReference>
<protein>
    <recommendedName>
        <fullName evidence="2">protein-glutamate methylesterase</fullName>
        <ecNumber evidence="2">3.1.1.61</ecNumber>
    </recommendedName>
</protein>
<dbReference type="AlphaFoldDB" id="A0A5C8KKT9"/>
<name>A0A5C8KKT9_9GAMM</name>
<evidence type="ECO:0000259" key="6">
    <source>
        <dbReference type="PROSITE" id="PS50122"/>
    </source>
</evidence>
<dbReference type="InterPro" id="IPR000673">
    <property type="entry name" value="Sig_transdc_resp-reg_Me-estase"/>
</dbReference>
<evidence type="ECO:0000256" key="5">
    <source>
        <dbReference type="SAM" id="MobiDB-lite"/>
    </source>
</evidence>
<gene>
    <name evidence="7" type="ORF">FU658_12500</name>
</gene>
<comment type="caution">
    <text evidence="7">The sequence shown here is derived from an EMBL/GenBank/DDBJ whole genome shotgun (WGS) entry which is preliminary data.</text>
</comment>
<dbReference type="Proteomes" id="UP000321248">
    <property type="component" value="Unassembled WGS sequence"/>
</dbReference>
<evidence type="ECO:0000256" key="3">
    <source>
        <dbReference type="ARBA" id="ARBA00048267"/>
    </source>
</evidence>
<dbReference type="EMBL" id="VRTS01000009">
    <property type="protein sequence ID" value="TXK60584.1"/>
    <property type="molecule type" value="Genomic_DNA"/>
</dbReference>
<sequence length="371" mass="37988">MADDPRTGADDASGELSWSNDLTAIEAEELELDDEVAALMAQHDAHAGQDGILRFDEFTVADGEDSSDGLDIDTGSTPVDDQPRKAEGEPEVAAVIEGVGEAGSTAASGDDQADEERADEQEAADGPRLSFGRELSLVMDDADGDVQAADSSGAPAPASAAAATMSFDELAAAFELEDVGSEDGEETPAAEAPVGGLVVLLAGMGGPDALRQLLSALPKRIPVPVVVWQQLNAGTHDRLASQLSKTGKVETALAAIGEPLRAGRVYILPPGVGVDCREGLQFVADPASPANLLKALAPLGDSATVVALSGTEGTWLADSESWVAQGGRLLAQSPATCFEASACESLVKQGVVDAAPADLAIRALGKWHEDI</sequence>
<evidence type="ECO:0000313" key="8">
    <source>
        <dbReference type="Proteomes" id="UP000321248"/>
    </source>
</evidence>
<feature type="compositionally biased region" description="Acidic residues" evidence="5">
    <location>
        <begin position="111"/>
        <end position="123"/>
    </location>
</feature>
<feature type="compositionally biased region" description="Acidic residues" evidence="5">
    <location>
        <begin position="62"/>
        <end position="71"/>
    </location>
</feature>
<keyword evidence="1" id="KW-0378">Hydrolase</keyword>
<dbReference type="GO" id="GO:0006935">
    <property type="term" value="P:chemotaxis"/>
    <property type="evidence" value="ECO:0007669"/>
    <property type="project" value="InterPro"/>
</dbReference>
<feature type="region of interest" description="Disordered" evidence="5">
    <location>
        <begin position="1"/>
        <end position="20"/>
    </location>
</feature>
<keyword evidence="8" id="KW-1185">Reference proteome</keyword>
<comment type="caution">
    <text evidence="4">Lacks conserved residue(s) required for the propagation of feature annotation.</text>
</comment>
<dbReference type="GO" id="GO:0005737">
    <property type="term" value="C:cytoplasm"/>
    <property type="evidence" value="ECO:0007669"/>
    <property type="project" value="InterPro"/>
</dbReference>
<comment type="catalytic activity">
    <reaction evidence="3">
        <text>[protein]-L-glutamate 5-O-methyl ester + H2O = L-glutamyl-[protein] + methanol + H(+)</text>
        <dbReference type="Rhea" id="RHEA:23236"/>
        <dbReference type="Rhea" id="RHEA-COMP:10208"/>
        <dbReference type="Rhea" id="RHEA-COMP:10311"/>
        <dbReference type="ChEBI" id="CHEBI:15377"/>
        <dbReference type="ChEBI" id="CHEBI:15378"/>
        <dbReference type="ChEBI" id="CHEBI:17790"/>
        <dbReference type="ChEBI" id="CHEBI:29973"/>
        <dbReference type="ChEBI" id="CHEBI:82795"/>
        <dbReference type="EC" id="3.1.1.61"/>
    </reaction>
</comment>
<evidence type="ECO:0000256" key="4">
    <source>
        <dbReference type="PROSITE-ProRule" id="PRU00050"/>
    </source>
</evidence>
<evidence type="ECO:0000256" key="1">
    <source>
        <dbReference type="ARBA" id="ARBA00022801"/>
    </source>
</evidence>
<reference evidence="7 8" key="1">
    <citation type="submission" date="2019-08" db="EMBL/GenBank/DDBJ databases">
        <authorList>
            <person name="Karlyshev A.V."/>
        </authorList>
    </citation>
    <scope>NUCLEOTIDE SEQUENCE [LARGE SCALE GENOMIC DNA]</scope>
    <source>
        <strain evidence="7 8">Alg18-2.2</strain>
    </source>
</reference>
<accession>A0A5C8KKT9</accession>